<accession>A0A2T3Z2H8</accession>
<evidence type="ECO:0000313" key="1">
    <source>
        <dbReference type="EMBL" id="PTB39019.1"/>
    </source>
</evidence>
<proteinExistence type="predicted"/>
<gene>
    <name evidence="1" type="ORF">M441DRAFT_242970</name>
</gene>
<protein>
    <submittedName>
        <fullName evidence="1">Uncharacterized protein</fullName>
    </submittedName>
</protein>
<name>A0A2T3Z2H8_TRIA4</name>
<evidence type="ECO:0000313" key="2">
    <source>
        <dbReference type="Proteomes" id="UP000240493"/>
    </source>
</evidence>
<dbReference type="EMBL" id="KZ679265">
    <property type="protein sequence ID" value="PTB39019.1"/>
    <property type="molecule type" value="Genomic_DNA"/>
</dbReference>
<dbReference type="AlphaFoldDB" id="A0A2T3Z2H8"/>
<organism evidence="1 2">
    <name type="scientific">Trichoderma asperellum (strain ATCC 204424 / CBS 433.97 / NBRC 101777)</name>
    <dbReference type="NCBI Taxonomy" id="1042311"/>
    <lineage>
        <taxon>Eukaryota</taxon>
        <taxon>Fungi</taxon>
        <taxon>Dikarya</taxon>
        <taxon>Ascomycota</taxon>
        <taxon>Pezizomycotina</taxon>
        <taxon>Sordariomycetes</taxon>
        <taxon>Hypocreomycetidae</taxon>
        <taxon>Hypocreales</taxon>
        <taxon>Hypocreaceae</taxon>
        <taxon>Trichoderma</taxon>
    </lineage>
</organism>
<dbReference type="Proteomes" id="UP000240493">
    <property type="component" value="Unassembled WGS sequence"/>
</dbReference>
<sequence>MPCRCRYQHSPRPMPQITIHIATICVHLAPLVACPRCGSDNLRPCKFRGSCYDPLYLLPHKLRLLPRFSWPGKQFALHWVYKPALDLGFGSFNQAM</sequence>
<keyword evidence="2" id="KW-1185">Reference proteome</keyword>
<reference evidence="1 2" key="1">
    <citation type="submission" date="2016-07" db="EMBL/GenBank/DDBJ databases">
        <title>Multiple horizontal gene transfer events from other fungi enriched the ability of initially mycotrophic Trichoderma (Ascomycota) to feed on dead plant biomass.</title>
        <authorList>
            <consortium name="DOE Joint Genome Institute"/>
            <person name="Aerts A."/>
            <person name="Atanasova L."/>
            <person name="Chenthamara K."/>
            <person name="Zhang J."/>
            <person name="Grujic M."/>
            <person name="Henrissat B."/>
            <person name="Kuo A."/>
            <person name="Salamov A."/>
            <person name="Lipzen A."/>
            <person name="Labutti K."/>
            <person name="Barry K."/>
            <person name="Miao Y."/>
            <person name="Rahimi M.J."/>
            <person name="Shen Q."/>
            <person name="Grigoriev I.V."/>
            <person name="Kubicek C.P."/>
            <person name="Druzhinina I.S."/>
        </authorList>
    </citation>
    <scope>NUCLEOTIDE SEQUENCE [LARGE SCALE GENOMIC DNA]</scope>
    <source>
        <strain evidence="1 2">CBS 433.97</strain>
    </source>
</reference>